<dbReference type="PANTHER" id="PTHR37525:SF1">
    <property type="entry name" value="UPF0175 PROTEIN SSL1255"/>
    <property type="match status" value="1"/>
</dbReference>
<proteinExistence type="inferred from homology"/>
<dbReference type="AlphaFoldDB" id="A0A2H3KR79"/>
<keyword evidence="3" id="KW-1185">Reference proteome</keyword>
<evidence type="ECO:0000313" key="2">
    <source>
        <dbReference type="EMBL" id="PDW00027.1"/>
    </source>
</evidence>
<organism evidence="2 3">
    <name type="scientific">Candidatus Chloroploca asiatica</name>
    <dbReference type="NCBI Taxonomy" id="1506545"/>
    <lineage>
        <taxon>Bacteria</taxon>
        <taxon>Bacillati</taxon>
        <taxon>Chloroflexota</taxon>
        <taxon>Chloroflexia</taxon>
        <taxon>Chloroflexales</taxon>
        <taxon>Chloroflexineae</taxon>
        <taxon>Oscillochloridaceae</taxon>
        <taxon>Candidatus Chloroploca</taxon>
    </lineage>
</organism>
<name>A0A2H3KR79_9CHLR</name>
<dbReference type="EMBL" id="LYXE01000062">
    <property type="protein sequence ID" value="PDW00027.1"/>
    <property type="molecule type" value="Genomic_DNA"/>
</dbReference>
<dbReference type="PANTHER" id="PTHR37525">
    <property type="entry name" value="UPF0175 PROTEIN SSL1255"/>
    <property type="match status" value="1"/>
</dbReference>
<evidence type="ECO:0000313" key="3">
    <source>
        <dbReference type="Proteomes" id="UP000220922"/>
    </source>
</evidence>
<protein>
    <submittedName>
        <fullName evidence="2">Uncharacterized protein</fullName>
    </submittedName>
</protein>
<dbReference type="InterPro" id="IPR005368">
    <property type="entry name" value="UPF0175"/>
</dbReference>
<reference evidence="2 3" key="1">
    <citation type="submission" date="2016-05" db="EMBL/GenBank/DDBJ databases">
        <authorList>
            <person name="Lavstsen T."/>
            <person name="Jespersen J.S."/>
        </authorList>
    </citation>
    <scope>NUCLEOTIDE SEQUENCE [LARGE SCALE GENOMIC DNA]</scope>
    <source>
        <strain evidence="2 3">B7-9</strain>
    </source>
</reference>
<dbReference type="InterPro" id="IPR052264">
    <property type="entry name" value="UPF0175_domain"/>
</dbReference>
<comment type="similarity">
    <text evidence="1">Belongs to the UPF0175 family.</text>
</comment>
<dbReference type="RefSeq" id="WP_167857523.1">
    <property type="nucleotide sequence ID" value="NZ_LYXE01000062.1"/>
</dbReference>
<comment type="caution">
    <text evidence="2">The sequence shown here is derived from an EMBL/GenBank/DDBJ whole genome shotgun (WGS) entry which is preliminary data.</text>
</comment>
<dbReference type="Pfam" id="PF03683">
    <property type="entry name" value="UPF0175"/>
    <property type="match status" value="1"/>
</dbReference>
<gene>
    <name evidence="2" type="ORF">A9Q02_11045</name>
</gene>
<sequence>MYDVVEIQLPGDIPQMLNRTPEELARDMRLYAALMLFRIGKLSSGAAAHMAGVPRMMFLDLCADYDIPVSAITGEDLHRELADE</sequence>
<accession>A0A2H3KR79</accession>
<evidence type="ECO:0000256" key="1">
    <source>
        <dbReference type="ARBA" id="ARBA00005651"/>
    </source>
</evidence>
<dbReference type="Proteomes" id="UP000220922">
    <property type="component" value="Unassembled WGS sequence"/>
</dbReference>